<keyword evidence="5" id="KW-0964">Secreted</keyword>
<evidence type="ECO:0000256" key="1">
    <source>
        <dbReference type="ARBA" id="ARBA00003383"/>
    </source>
</evidence>
<dbReference type="GO" id="GO:1903494">
    <property type="term" value="P:response to dehydroepiandrosterone"/>
    <property type="evidence" value="ECO:0007669"/>
    <property type="project" value="TreeGrafter"/>
</dbReference>
<evidence type="ECO:0000256" key="2">
    <source>
        <dbReference type="ARBA" id="ARBA00004613"/>
    </source>
</evidence>
<dbReference type="InterPro" id="IPR001588">
    <property type="entry name" value="Casein"/>
</dbReference>
<dbReference type="GO" id="GO:0032355">
    <property type="term" value="P:response to estradiol"/>
    <property type="evidence" value="ECO:0007669"/>
    <property type="project" value="TreeGrafter"/>
</dbReference>
<gene>
    <name evidence="9" type="primary">CSN1S1</name>
</gene>
<dbReference type="OrthoDB" id="9635074at2759"/>
<comment type="subcellular location">
    <subcellularLocation>
        <location evidence="2">Secreted</location>
    </subcellularLocation>
</comment>
<evidence type="ECO:0000256" key="3">
    <source>
        <dbReference type="ARBA" id="ARBA00010179"/>
    </source>
</evidence>
<evidence type="ECO:0000256" key="7">
    <source>
        <dbReference type="ARBA" id="ARBA00022743"/>
    </source>
</evidence>
<keyword evidence="6" id="KW-0597">Phosphoprotein</keyword>
<protein>
    <recommendedName>
        <fullName evidence="4">Alpha-S1-casein</fullName>
    </recommendedName>
</protein>
<keyword evidence="7" id="KW-0494">Milk protein</keyword>
<dbReference type="KEGG" id="bmus:118895997"/>
<evidence type="ECO:0000256" key="4">
    <source>
        <dbReference type="ARBA" id="ARBA00021479"/>
    </source>
</evidence>
<dbReference type="GeneID" id="118895997"/>
<dbReference type="GO" id="GO:0032570">
    <property type="term" value="P:response to progesterone"/>
    <property type="evidence" value="ECO:0007669"/>
    <property type="project" value="TreeGrafter"/>
</dbReference>
<reference evidence="9" key="1">
    <citation type="submission" date="2025-08" db="UniProtKB">
        <authorList>
            <consortium name="RefSeq"/>
        </authorList>
    </citation>
    <scope>IDENTIFICATION</scope>
    <source>
        <tissue evidence="9">Epidermis and Blubber</tissue>
    </source>
</reference>
<comment type="function">
    <text evidence="1">Important role in the capacity of milk to transport calcium phosphate.</text>
</comment>
<keyword evidence="8" id="KW-1185">Reference proteome</keyword>
<sequence>MCLFFKEVVPSSNEQKHIQGEDVPSERDLKYILREKIFYHPYLEQLHRANEEYHAQLREPMRVVNQEPAYFYLEPFQQFNQLDAHPYAAWYYYPPQVTQYIASPSSSDIPKPIVSENGGKTIMPQW</sequence>
<evidence type="ECO:0000313" key="9">
    <source>
        <dbReference type="RefSeq" id="XP_036709523.1"/>
    </source>
</evidence>
<comment type="similarity">
    <text evidence="3">Belongs to the alpha-casein family.</text>
</comment>
<evidence type="ECO:0000313" key="8">
    <source>
        <dbReference type="Proteomes" id="UP000694857"/>
    </source>
</evidence>
<dbReference type="InterPro" id="IPR026999">
    <property type="entry name" value="Alpha-s1_casein"/>
</dbReference>
<dbReference type="PANTHER" id="PTHR10240">
    <property type="entry name" value="ALPHA-S1-CASEIN"/>
    <property type="match status" value="1"/>
</dbReference>
<evidence type="ECO:0000256" key="6">
    <source>
        <dbReference type="ARBA" id="ARBA00022553"/>
    </source>
</evidence>
<dbReference type="CTD" id="1446"/>
<organism evidence="8 9">
    <name type="scientific">Balaenoptera musculus</name>
    <name type="common">Blue whale</name>
    <dbReference type="NCBI Taxonomy" id="9771"/>
    <lineage>
        <taxon>Eukaryota</taxon>
        <taxon>Metazoa</taxon>
        <taxon>Chordata</taxon>
        <taxon>Craniata</taxon>
        <taxon>Vertebrata</taxon>
        <taxon>Euteleostomi</taxon>
        <taxon>Mammalia</taxon>
        <taxon>Eutheria</taxon>
        <taxon>Laurasiatheria</taxon>
        <taxon>Artiodactyla</taxon>
        <taxon>Whippomorpha</taxon>
        <taxon>Cetacea</taxon>
        <taxon>Mysticeti</taxon>
        <taxon>Balaenopteridae</taxon>
        <taxon>Balaenoptera</taxon>
    </lineage>
</organism>
<dbReference type="RefSeq" id="XP_036709523.1">
    <property type="nucleotide sequence ID" value="XM_036853628.1"/>
</dbReference>
<dbReference type="Proteomes" id="UP000694857">
    <property type="component" value="Chromosome 5"/>
</dbReference>
<evidence type="ECO:0000256" key="5">
    <source>
        <dbReference type="ARBA" id="ARBA00022525"/>
    </source>
</evidence>
<dbReference type="AlphaFoldDB" id="A0A8B8XIE8"/>
<accession>A0A8B8XIE8</accession>
<proteinExistence type="inferred from homology"/>
<name>A0A8B8XIE8_BALMU</name>
<dbReference type="PANTHER" id="PTHR10240:SF0">
    <property type="entry name" value="ALPHA-S1-CASEIN"/>
    <property type="match status" value="1"/>
</dbReference>
<dbReference type="GO" id="GO:0005615">
    <property type="term" value="C:extracellular space"/>
    <property type="evidence" value="ECO:0007669"/>
    <property type="project" value="TreeGrafter"/>
</dbReference>
<dbReference type="GO" id="GO:1903496">
    <property type="term" value="P:response to 11-deoxycorticosterone"/>
    <property type="evidence" value="ECO:0007669"/>
    <property type="project" value="TreeGrafter"/>
</dbReference>
<dbReference type="Pfam" id="PF00363">
    <property type="entry name" value="Casein"/>
    <property type="match status" value="1"/>
</dbReference>